<evidence type="ECO:0000313" key="3">
    <source>
        <dbReference type="Proteomes" id="UP000199036"/>
    </source>
</evidence>
<evidence type="ECO:0000313" key="2">
    <source>
        <dbReference type="EMBL" id="SFO17571.1"/>
    </source>
</evidence>
<feature type="transmembrane region" description="Helical" evidence="1">
    <location>
        <begin position="12"/>
        <end position="29"/>
    </location>
</feature>
<name>A0A1I5F2M3_9FLAO</name>
<organism evidence="2 3">
    <name type="scientific">Paenimyroides ummariense</name>
    <dbReference type="NCBI Taxonomy" id="913024"/>
    <lineage>
        <taxon>Bacteria</taxon>
        <taxon>Pseudomonadati</taxon>
        <taxon>Bacteroidota</taxon>
        <taxon>Flavobacteriia</taxon>
        <taxon>Flavobacteriales</taxon>
        <taxon>Flavobacteriaceae</taxon>
        <taxon>Paenimyroides</taxon>
    </lineage>
</organism>
<feature type="transmembrane region" description="Helical" evidence="1">
    <location>
        <begin position="82"/>
        <end position="99"/>
    </location>
</feature>
<dbReference type="Proteomes" id="UP000199036">
    <property type="component" value="Unassembled WGS sequence"/>
</dbReference>
<accession>A0A1I5F2M3</accession>
<dbReference type="EMBL" id="FOVI01000024">
    <property type="protein sequence ID" value="SFO17571.1"/>
    <property type="molecule type" value="Genomic_DNA"/>
</dbReference>
<keyword evidence="1" id="KW-0472">Membrane</keyword>
<dbReference type="STRING" id="913024.SAMN05421741_12410"/>
<keyword evidence="1" id="KW-1133">Transmembrane helix</keyword>
<reference evidence="3" key="1">
    <citation type="submission" date="2016-10" db="EMBL/GenBank/DDBJ databases">
        <authorList>
            <person name="Varghese N."/>
            <person name="Submissions S."/>
        </authorList>
    </citation>
    <scope>NUCLEOTIDE SEQUENCE [LARGE SCALE GENOMIC DNA]</scope>
    <source>
        <strain evidence="3">DS-12</strain>
    </source>
</reference>
<evidence type="ECO:0000256" key="1">
    <source>
        <dbReference type="SAM" id="Phobius"/>
    </source>
</evidence>
<gene>
    <name evidence="2" type="ORF">SAMN05421741_12410</name>
</gene>
<protein>
    <submittedName>
        <fullName evidence="2">Uncharacterized protein</fullName>
    </submittedName>
</protein>
<dbReference type="AlphaFoldDB" id="A0A1I5F2M3"/>
<keyword evidence="1" id="KW-0812">Transmembrane</keyword>
<proteinExistence type="predicted"/>
<keyword evidence="3" id="KW-1185">Reference proteome</keyword>
<feature type="transmembrane region" description="Helical" evidence="1">
    <location>
        <begin position="49"/>
        <end position="75"/>
    </location>
</feature>
<sequence>MYEKNDFLKCVYYLFLKYALYFVVLAFAGDRFKESVISDSTTNEELFKLTVGYILFVLLYTLILIAFFSLPLYLILRLKNKIAFLLFLVLFFILRYIIYEDKNNINGLKDTIITEDEYYLMTRNK</sequence>
<dbReference type="RefSeq" id="WP_091525489.1">
    <property type="nucleotide sequence ID" value="NZ_FOVI01000024.1"/>
</dbReference>